<comment type="caution">
    <text evidence="7">The sequence shown here is derived from an EMBL/GenBank/DDBJ whole genome shotgun (WGS) entry which is preliminary data.</text>
</comment>
<dbReference type="PANTHER" id="PTHR11922">
    <property type="entry name" value="GMP SYNTHASE-RELATED"/>
    <property type="match status" value="1"/>
</dbReference>
<evidence type="ECO:0000256" key="2">
    <source>
        <dbReference type="ARBA" id="ARBA00022741"/>
    </source>
</evidence>
<name>X1KLH9_9ZZZZ</name>
<evidence type="ECO:0000256" key="1">
    <source>
        <dbReference type="ARBA" id="ARBA00022598"/>
    </source>
</evidence>
<evidence type="ECO:0000259" key="6">
    <source>
        <dbReference type="PROSITE" id="PS51553"/>
    </source>
</evidence>
<keyword evidence="3" id="KW-0332">GMP biosynthesis</keyword>
<dbReference type="EMBL" id="BARV01006069">
    <property type="protein sequence ID" value="GAI07518.1"/>
    <property type="molecule type" value="Genomic_DNA"/>
</dbReference>
<dbReference type="Gene3D" id="3.30.300.10">
    <property type="match status" value="1"/>
</dbReference>
<evidence type="ECO:0000256" key="3">
    <source>
        <dbReference type="ARBA" id="ARBA00022749"/>
    </source>
</evidence>
<keyword evidence="4" id="KW-0658">Purine biosynthesis</keyword>
<evidence type="ECO:0000256" key="4">
    <source>
        <dbReference type="ARBA" id="ARBA00022755"/>
    </source>
</evidence>
<dbReference type="SUPFAM" id="SSF52402">
    <property type="entry name" value="Adenine nucleotide alpha hydrolases-like"/>
    <property type="match status" value="1"/>
</dbReference>
<dbReference type="GO" id="GO:0005524">
    <property type="term" value="F:ATP binding"/>
    <property type="evidence" value="ECO:0007669"/>
    <property type="project" value="UniProtKB-KW"/>
</dbReference>
<evidence type="ECO:0000313" key="7">
    <source>
        <dbReference type="EMBL" id="GAI07518.1"/>
    </source>
</evidence>
<dbReference type="Pfam" id="PF02540">
    <property type="entry name" value="NAD_synthase"/>
    <property type="match status" value="1"/>
</dbReference>
<dbReference type="Gene3D" id="3.40.50.620">
    <property type="entry name" value="HUPs"/>
    <property type="match status" value="1"/>
</dbReference>
<keyword evidence="5" id="KW-0067">ATP-binding</keyword>
<reference evidence="7" key="1">
    <citation type="journal article" date="2014" name="Front. Microbiol.">
        <title>High frequency of phylogenetically diverse reductive dehalogenase-homologous genes in deep subseafloor sedimentary metagenomes.</title>
        <authorList>
            <person name="Kawai M."/>
            <person name="Futagami T."/>
            <person name="Toyoda A."/>
            <person name="Takaki Y."/>
            <person name="Nishi S."/>
            <person name="Hori S."/>
            <person name="Arai W."/>
            <person name="Tsubouchi T."/>
            <person name="Morono Y."/>
            <person name="Uchiyama I."/>
            <person name="Ito T."/>
            <person name="Fujiyama A."/>
            <person name="Inagaki F."/>
            <person name="Takami H."/>
        </authorList>
    </citation>
    <scope>NUCLEOTIDE SEQUENCE</scope>
    <source>
        <strain evidence="7">Expedition CK06-06</strain>
    </source>
</reference>
<keyword evidence="2" id="KW-0547">Nucleotide-binding</keyword>
<dbReference type="AlphaFoldDB" id="X1KLH9"/>
<dbReference type="InterPro" id="IPR022310">
    <property type="entry name" value="NAD/GMP_synthase"/>
</dbReference>
<feature type="domain" description="GMPS ATP-PPase" evidence="6">
    <location>
        <begin position="1"/>
        <end position="175"/>
    </location>
</feature>
<accession>X1KLH9</accession>
<gene>
    <name evidence="7" type="ORF">S06H3_12394</name>
</gene>
<feature type="non-terminal residue" evidence="7">
    <location>
        <position position="1"/>
    </location>
</feature>
<organism evidence="7">
    <name type="scientific">marine sediment metagenome</name>
    <dbReference type="NCBI Taxonomy" id="412755"/>
    <lineage>
        <taxon>unclassified sequences</taxon>
        <taxon>metagenomes</taxon>
        <taxon>ecological metagenomes</taxon>
    </lineage>
</organism>
<proteinExistence type="predicted"/>
<evidence type="ECO:0000256" key="5">
    <source>
        <dbReference type="ARBA" id="ARBA00022840"/>
    </source>
</evidence>
<protein>
    <recommendedName>
        <fullName evidence="6">GMPS ATP-PPase domain-containing protein</fullName>
    </recommendedName>
</protein>
<dbReference type="GO" id="GO:0005829">
    <property type="term" value="C:cytosol"/>
    <property type="evidence" value="ECO:0007669"/>
    <property type="project" value="TreeGrafter"/>
</dbReference>
<dbReference type="PANTHER" id="PTHR11922:SF2">
    <property type="entry name" value="GMP SYNTHASE [GLUTAMINE-HYDROLYZING]"/>
    <property type="match status" value="1"/>
</dbReference>
<dbReference type="GO" id="GO:0003921">
    <property type="term" value="F:GMP synthase activity"/>
    <property type="evidence" value="ECO:0007669"/>
    <property type="project" value="InterPro"/>
</dbReference>
<dbReference type="InterPro" id="IPR025777">
    <property type="entry name" value="GMPS_ATP_PPase_dom"/>
</dbReference>
<sequence length="220" mass="24324">GLNSPFVAINALSGGVDSSAVTILGHRALGDALKTCFIDNGLMREDEPRMIVSLFARLGVPVTLVDASEEFFKALKGKTDPEEIRETITQTFYGDVFARLVKESRAIFLLQGTNYTDVEETVAGIKRQHNVLEQLGINTEIEYGYTVIEPLRQLRKDGIRRIAQALKLPKAICNRIPFPGPGLAIRVKGEVTPEKIKIVRQATAITEAIYQPKLLSRGIY</sequence>
<dbReference type="InterPro" id="IPR014729">
    <property type="entry name" value="Rossmann-like_a/b/a_fold"/>
</dbReference>
<dbReference type="PROSITE" id="PS51553">
    <property type="entry name" value="GMPS_ATP_PPASE"/>
    <property type="match status" value="1"/>
</dbReference>
<keyword evidence="1" id="KW-0436">Ligase</keyword>